<feature type="transmembrane region" description="Helical" evidence="7">
    <location>
        <begin position="319"/>
        <end position="340"/>
    </location>
</feature>
<feature type="transmembrane region" description="Helical" evidence="7">
    <location>
        <begin position="280"/>
        <end position="299"/>
    </location>
</feature>
<comment type="subcellular location">
    <subcellularLocation>
        <location evidence="1">Membrane</location>
    </subcellularLocation>
</comment>
<organism evidence="9 10">
    <name type="scientific">Escallonia rubra</name>
    <dbReference type="NCBI Taxonomy" id="112253"/>
    <lineage>
        <taxon>Eukaryota</taxon>
        <taxon>Viridiplantae</taxon>
        <taxon>Streptophyta</taxon>
        <taxon>Embryophyta</taxon>
        <taxon>Tracheophyta</taxon>
        <taxon>Spermatophyta</taxon>
        <taxon>Magnoliopsida</taxon>
        <taxon>eudicotyledons</taxon>
        <taxon>Gunneridae</taxon>
        <taxon>Pentapetalae</taxon>
        <taxon>asterids</taxon>
        <taxon>campanulids</taxon>
        <taxon>Escalloniales</taxon>
        <taxon>Escalloniaceae</taxon>
        <taxon>Escallonia</taxon>
    </lineage>
</organism>
<proteinExistence type="predicted"/>
<feature type="transmembrane region" description="Helical" evidence="7">
    <location>
        <begin position="191"/>
        <end position="214"/>
    </location>
</feature>
<name>A0AA88UE77_9ASTE</name>
<keyword evidence="5 7" id="KW-1133">Transmembrane helix</keyword>
<dbReference type="GO" id="GO:0016020">
    <property type="term" value="C:membrane"/>
    <property type="evidence" value="ECO:0007669"/>
    <property type="project" value="UniProtKB-SubCell"/>
</dbReference>
<evidence type="ECO:0000313" key="10">
    <source>
        <dbReference type="Proteomes" id="UP001187471"/>
    </source>
</evidence>
<keyword evidence="3 7" id="KW-0812">Transmembrane</keyword>
<dbReference type="PANTHER" id="PTHR48017">
    <property type="entry name" value="OS05G0424000 PROTEIN-RELATED"/>
    <property type="match status" value="1"/>
</dbReference>
<feature type="domain" description="Amino acid transporter transmembrane" evidence="8">
    <location>
        <begin position="22"/>
        <end position="466"/>
    </location>
</feature>
<evidence type="ECO:0000256" key="7">
    <source>
        <dbReference type="SAM" id="Phobius"/>
    </source>
</evidence>
<evidence type="ECO:0000256" key="3">
    <source>
        <dbReference type="ARBA" id="ARBA00022692"/>
    </source>
</evidence>
<keyword evidence="2" id="KW-0813">Transport</keyword>
<accession>A0AA88UE77</accession>
<dbReference type="EMBL" id="JAVXUO010002540">
    <property type="protein sequence ID" value="KAK2971927.1"/>
    <property type="molecule type" value="Genomic_DNA"/>
</dbReference>
<feature type="transmembrane region" description="Helical" evidence="7">
    <location>
        <begin position="409"/>
        <end position="429"/>
    </location>
</feature>
<gene>
    <name evidence="9" type="ORF">RJ640_004947</name>
</gene>
<evidence type="ECO:0000256" key="2">
    <source>
        <dbReference type="ARBA" id="ARBA00022448"/>
    </source>
</evidence>
<dbReference type="InterPro" id="IPR013057">
    <property type="entry name" value="AA_transpt_TM"/>
</dbReference>
<evidence type="ECO:0000256" key="1">
    <source>
        <dbReference type="ARBA" id="ARBA00004370"/>
    </source>
</evidence>
<feature type="transmembrane region" description="Helical" evidence="7">
    <location>
        <begin position="441"/>
        <end position="462"/>
    </location>
</feature>
<dbReference type="Proteomes" id="UP001187471">
    <property type="component" value="Unassembled WGS sequence"/>
</dbReference>
<evidence type="ECO:0000256" key="4">
    <source>
        <dbReference type="ARBA" id="ARBA00022970"/>
    </source>
</evidence>
<feature type="transmembrane region" description="Helical" evidence="7">
    <location>
        <begin position="169"/>
        <end position="185"/>
    </location>
</feature>
<sequence length="471" mass="52231">MAVEHPLPAAVPCDDDGHAIRTGTLWSAIAHIITAVIGSGVLSLAWSTAQLGWIAGPVALLCFAFVTYISAFLLSDCYRSPDPVTGRRNYSYTDAVRVNLGSNNLKKFLLADNLGRKQTWICGLLQYLSFYGTGVAYVVTTSSCMRAIQKSDCYHEKGHKAPCRYGDTIYMLLFGVIQIFMSQIPDFHNMAWLSVVAAIMSFCYSFIGLALGLAKTIEDGNIKGSIRGVPADSVAKKLWLTFQALGDIAFAYPYALILLEIQDTIKSPPPENQTMKKASVAAIIITTFFYLGCGCFGYAAFGDDTPGNLLTGFGFYEPYWLIDFANACIILHLVGGYQLYSQPFFAFSERWFTRKFPESRFMKTSYSCKLPLLPAFQLNLFRLCFRTAYVISTTGIAIVFPYFNQILGLLGAFNLWPLAVYFPVEMYILQKKIGPWTRKWILLQTFNISCLLVSVVALVGSVEGLIEAKSS</sequence>
<reference evidence="9" key="1">
    <citation type="submission" date="2022-12" db="EMBL/GenBank/DDBJ databases">
        <title>Draft genome assemblies for two species of Escallonia (Escalloniales).</title>
        <authorList>
            <person name="Chanderbali A."/>
            <person name="Dervinis C."/>
            <person name="Anghel I."/>
            <person name="Soltis D."/>
            <person name="Soltis P."/>
            <person name="Zapata F."/>
        </authorList>
    </citation>
    <scope>NUCLEOTIDE SEQUENCE</scope>
    <source>
        <strain evidence="9">UCBG92.1500</strain>
        <tissue evidence="9">Leaf</tissue>
    </source>
</reference>
<feature type="transmembrane region" description="Helical" evidence="7">
    <location>
        <begin position="25"/>
        <end position="46"/>
    </location>
</feature>
<dbReference type="Pfam" id="PF01490">
    <property type="entry name" value="Aa_trans"/>
    <property type="match status" value="1"/>
</dbReference>
<feature type="transmembrane region" description="Helical" evidence="7">
    <location>
        <begin position="128"/>
        <end position="148"/>
    </location>
</feature>
<evidence type="ECO:0000256" key="5">
    <source>
        <dbReference type="ARBA" id="ARBA00022989"/>
    </source>
</evidence>
<protein>
    <recommendedName>
        <fullName evidence="8">Amino acid transporter transmembrane domain-containing protein</fullName>
    </recommendedName>
</protein>
<dbReference type="AlphaFoldDB" id="A0AA88UE77"/>
<evidence type="ECO:0000313" key="9">
    <source>
        <dbReference type="EMBL" id="KAK2971927.1"/>
    </source>
</evidence>
<feature type="transmembrane region" description="Helical" evidence="7">
    <location>
        <begin position="383"/>
        <end position="403"/>
    </location>
</feature>
<dbReference type="GO" id="GO:0006865">
    <property type="term" value="P:amino acid transport"/>
    <property type="evidence" value="ECO:0007669"/>
    <property type="project" value="UniProtKB-KW"/>
</dbReference>
<evidence type="ECO:0000259" key="8">
    <source>
        <dbReference type="Pfam" id="PF01490"/>
    </source>
</evidence>
<evidence type="ECO:0000256" key="6">
    <source>
        <dbReference type="ARBA" id="ARBA00023136"/>
    </source>
</evidence>
<keyword evidence="10" id="KW-1185">Reference proteome</keyword>
<comment type="caution">
    <text evidence="9">The sequence shown here is derived from an EMBL/GenBank/DDBJ whole genome shotgun (WGS) entry which is preliminary data.</text>
</comment>
<feature type="transmembrane region" description="Helical" evidence="7">
    <location>
        <begin position="53"/>
        <end position="74"/>
    </location>
</feature>
<keyword evidence="4" id="KW-0029">Amino-acid transport</keyword>
<keyword evidence="6 7" id="KW-0472">Membrane</keyword>